<name>A0ABW4FA29_9PSEU</name>
<organism evidence="1 2">
    <name type="scientific">Pseudonocardia yunnanensis</name>
    <dbReference type="NCBI Taxonomy" id="58107"/>
    <lineage>
        <taxon>Bacteria</taxon>
        <taxon>Bacillati</taxon>
        <taxon>Actinomycetota</taxon>
        <taxon>Actinomycetes</taxon>
        <taxon>Pseudonocardiales</taxon>
        <taxon>Pseudonocardiaceae</taxon>
        <taxon>Pseudonocardia</taxon>
    </lineage>
</organism>
<gene>
    <name evidence="1" type="ORF">ACFSJD_35665</name>
</gene>
<dbReference type="Proteomes" id="UP001597114">
    <property type="component" value="Unassembled WGS sequence"/>
</dbReference>
<reference evidence="2" key="1">
    <citation type="journal article" date="2019" name="Int. J. Syst. Evol. Microbiol.">
        <title>The Global Catalogue of Microorganisms (GCM) 10K type strain sequencing project: providing services to taxonomists for standard genome sequencing and annotation.</title>
        <authorList>
            <consortium name="The Broad Institute Genomics Platform"/>
            <consortium name="The Broad Institute Genome Sequencing Center for Infectious Disease"/>
            <person name="Wu L."/>
            <person name="Ma J."/>
        </authorList>
    </citation>
    <scope>NUCLEOTIDE SEQUENCE [LARGE SCALE GENOMIC DNA]</scope>
    <source>
        <strain evidence="2">CCM 7043</strain>
    </source>
</reference>
<keyword evidence="2" id="KW-1185">Reference proteome</keyword>
<dbReference type="RefSeq" id="WP_379659357.1">
    <property type="nucleotide sequence ID" value="NZ_JBHUCO010000051.1"/>
</dbReference>
<evidence type="ECO:0000313" key="2">
    <source>
        <dbReference type="Proteomes" id="UP001597114"/>
    </source>
</evidence>
<feature type="non-terminal residue" evidence="1">
    <location>
        <position position="219"/>
    </location>
</feature>
<dbReference type="EMBL" id="JBHUCO010000051">
    <property type="protein sequence ID" value="MFD1522875.1"/>
    <property type="molecule type" value="Genomic_DNA"/>
</dbReference>
<accession>A0ABW4FA29</accession>
<comment type="caution">
    <text evidence="1">The sequence shown here is derived from an EMBL/GenBank/DDBJ whole genome shotgun (WGS) entry which is preliminary data.</text>
</comment>
<protein>
    <submittedName>
        <fullName evidence="1">Uncharacterized protein</fullName>
    </submittedName>
</protein>
<evidence type="ECO:0000313" key="1">
    <source>
        <dbReference type="EMBL" id="MFD1522875.1"/>
    </source>
</evidence>
<proteinExistence type="predicted"/>
<sequence>MPYKFPLIDGQPVVRIPVAGPPPYNTLAVVRTTAGITSYDWADGNTDRRRQTVPTPLILAQYDPRRPEQQHVIHSSSATVRMMQISAEVEVFTDDNTDFQISIDAILPESRIDEHGRWWVTFDVAEEFTKVFAGAHAEITSWVLCYEPGPPGSSTTGELSTGSLTVGIHPTAMTNQLRQLATKLVAAGELAKAADANQAALDVMLAYVPPPDGAAEYHW</sequence>